<reference evidence="2 3" key="1">
    <citation type="submission" date="2013-07" db="EMBL/GenBank/DDBJ databases">
        <title>The Genome Sequence of Cryptococcus heveanensis BCC8398.</title>
        <authorList>
            <consortium name="The Broad Institute Genome Sequencing Platform"/>
            <person name="Cuomo C."/>
            <person name="Litvintseva A."/>
            <person name="Chen Y."/>
            <person name="Heitman J."/>
            <person name="Sun S."/>
            <person name="Springer D."/>
            <person name="Dromer F."/>
            <person name="Young S.K."/>
            <person name="Zeng Q."/>
            <person name="Gargeya S."/>
            <person name="Fitzgerald M."/>
            <person name="Abouelleil A."/>
            <person name="Alvarado L."/>
            <person name="Berlin A.M."/>
            <person name="Chapman S.B."/>
            <person name="Dewar J."/>
            <person name="Goldberg J."/>
            <person name="Griggs A."/>
            <person name="Gujja S."/>
            <person name="Hansen M."/>
            <person name="Howarth C."/>
            <person name="Imamovic A."/>
            <person name="Larimer J."/>
            <person name="McCowan C."/>
            <person name="Murphy C."/>
            <person name="Pearson M."/>
            <person name="Priest M."/>
            <person name="Roberts A."/>
            <person name="Saif S."/>
            <person name="Shea T."/>
            <person name="Sykes S."/>
            <person name="Wortman J."/>
            <person name="Nusbaum C."/>
            <person name="Birren B."/>
        </authorList>
    </citation>
    <scope>NUCLEOTIDE SEQUENCE [LARGE SCALE GENOMIC DNA]</scope>
    <source>
        <strain evidence="2 3">BCC8398</strain>
    </source>
</reference>
<organism evidence="2 3">
    <name type="scientific">Kwoniella heveanensis BCC8398</name>
    <dbReference type="NCBI Taxonomy" id="1296120"/>
    <lineage>
        <taxon>Eukaryota</taxon>
        <taxon>Fungi</taxon>
        <taxon>Dikarya</taxon>
        <taxon>Basidiomycota</taxon>
        <taxon>Agaricomycotina</taxon>
        <taxon>Tremellomycetes</taxon>
        <taxon>Tremellales</taxon>
        <taxon>Cryptococcaceae</taxon>
        <taxon>Kwoniella</taxon>
    </lineage>
</organism>
<protein>
    <submittedName>
        <fullName evidence="2">Uncharacterized protein</fullName>
    </submittedName>
</protein>
<feature type="signal peptide" evidence="1">
    <location>
        <begin position="1"/>
        <end position="24"/>
    </location>
</feature>
<keyword evidence="3" id="KW-1185">Reference proteome</keyword>
<feature type="chain" id="PRO_5008627363" evidence="1">
    <location>
        <begin position="25"/>
        <end position="277"/>
    </location>
</feature>
<evidence type="ECO:0000313" key="3">
    <source>
        <dbReference type="Proteomes" id="UP000092666"/>
    </source>
</evidence>
<evidence type="ECO:0000256" key="1">
    <source>
        <dbReference type="SAM" id="SignalP"/>
    </source>
</evidence>
<dbReference type="AlphaFoldDB" id="A0A1B9GV59"/>
<name>A0A1B9GV59_9TREE</name>
<proteinExistence type="predicted"/>
<reference evidence="3" key="2">
    <citation type="submission" date="2013-12" db="EMBL/GenBank/DDBJ databases">
        <title>Evolution of pathogenesis and genome organization in the Tremellales.</title>
        <authorList>
            <person name="Cuomo C."/>
            <person name="Litvintseva A."/>
            <person name="Heitman J."/>
            <person name="Chen Y."/>
            <person name="Sun S."/>
            <person name="Springer D."/>
            <person name="Dromer F."/>
            <person name="Young S."/>
            <person name="Zeng Q."/>
            <person name="Chapman S."/>
            <person name="Gujja S."/>
            <person name="Saif S."/>
            <person name="Birren B."/>
        </authorList>
    </citation>
    <scope>NUCLEOTIDE SEQUENCE [LARGE SCALE GENOMIC DNA]</scope>
    <source>
        <strain evidence="3">BCC8398</strain>
    </source>
</reference>
<accession>A0A1B9GV59</accession>
<dbReference type="Proteomes" id="UP000092666">
    <property type="component" value="Unassembled WGS sequence"/>
</dbReference>
<sequence>MFASSNSFVKVMLAITMSTATANALNIPVPRDADTGGVFDGDPSCSQVKAHDGASMMPAAYCAVAHVDGGKIIKDRIKLRKDLKRDPGYKAEGSLFESSLTEEPFKSILAKNDIKKSDKYSNSTSACLHPPIFLQSKMNGGGPATIHRWPAVLDHTAREQKDGTWQMDGTFLPDKDNTWDAGVGIWKLTGKKTKVVKEFDDLFELLKKGQNGPMALRATKGGALVEYRYYSVITTSSLPYNEDTWYYVTLYDPIEGSEKQWNLNDIKAGLDHIALLE</sequence>
<dbReference type="EMBL" id="KV700123">
    <property type="protein sequence ID" value="OCF34914.1"/>
    <property type="molecule type" value="Genomic_DNA"/>
</dbReference>
<evidence type="ECO:0000313" key="2">
    <source>
        <dbReference type="EMBL" id="OCF34914.1"/>
    </source>
</evidence>
<keyword evidence="1" id="KW-0732">Signal</keyword>
<gene>
    <name evidence="2" type="ORF">I316_03461</name>
</gene>